<dbReference type="OMA" id="WIVLDEK"/>
<proteinExistence type="predicted"/>
<evidence type="ECO:0000313" key="2">
    <source>
        <dbReference type="Proteomes" id="UP000214596"/>
    </source>
</evidence>
<organism evidence="1 2">
    <name type="scientific">Vibrio parahaemolyticus</name>
    <dbReference type="NCBI Taxonomy" id="670"/>
    <lineage>
        <taxon>Bacteria</taxon>
        <taxon>Pseudomonadati</taxon>
        <taxon>Pseudomonadota</taxon>
        <taxon>Gammaproteobacteria</taxon>
        <taxon>Vibrionales</taxon>
        <taxon>Vibrionaceae</taxon>
        <taxon>Vibrio</taxon>
    </lineage>
</organism>
<dbReference type="AlphaFoldDB" id="A0A0L8RVX5"/>
<dbReference type="OrthoDB" id="5870876at2"/>
<dbReference type="EMBL" id="NIXT01000882">
    <property type="protein sequence ID" value="OXE31984.1"/>
    <property type="molecule type" value="Genomic_DNA"/>
</dbReference>
<reference evidence="1 2" key="1">
    <citation type="journal article" date="2017" name="Appl. Environ. Microbiol.">
        <title>Parallel evolution of two clades of a major Atlantic endemic Vibrio parahaemolyticus pathogen lineage by independent acquisition of related pathogenicity islands.</title>
        <authorList>
            <person name="Xu F."/>
            <person name="Gonzalez-Escalona N."/>
            <person name="Drees K.P."/>
            <person name="Sebra R.P."/>
            <person name="Cooper V.S."/>
            <person name="Jones S.H."/>
            <person name="Whistler C.A."/>
        </authorList>
    </citation>
    <scope>NUCLEOTIDE SEQUENCE [LARGE SCALE GENOMIC DNA]</scope>
    <source>
        <strain evidence="1 2">MAVP-3</strain>
    </source>
</reference>
<dbReference type="RefSeq" id="WP_005460428.1">
    <property type="nucleotide sequence ID" value="NZ_CANUHV010000035.1"/>
</dbReference>
<name>A0A0L8RVX5_VIBPH</name>
<sequence>MNDIDVETVPTFQLEKTRWTLNLSTEQPASFELQRDGKTHFIGTMEVLNNGQLIAVHDADWRFRHKPEKLEQWCQLHHSETLSINMNYYFADDALVIEYLARNTVPTRLDIRHTIKQVVDSPVEDNEQARSAKWQHQRDGLPSDFLSKTAKTDFFREAFSAKQWIVLENCEE</sequence>
<dbReference type="GeneID" id="1192373"/>
<evidence type="ECO:0000313" key="1">
    <source>
        <dbReference type="EMBL" id="OXE31984.1"/>
    </source>
</evidence>
<dbReference type="Proteomes" id="UP000214596">
    <property type="component" value="Unassembled WGS sequence"/>
</dbReference>
<dbReference type="STRING" id="670.ACZ92_01250"/>
<protein>
    <submittedName>
        <fullName evidence="1">Uncharacterized protein</fullName>
    </submittedName>
</protein>
<gene>
    <name evidence="1" type="ORF">CA163_15030</name>
</gene>
<accession>A0A0L8RVX5</accession>
<comment type="caution">
    <text evidence="1">The sequence shown here is derived from an EMBL/GenBank/DDBJ whole genome shotgun (WGS) entry which is preliminary data.</text>
</comment>